<comment type="similarity">
    <text evidence="2 13">Belongs to the DNA polymerase type-B family.</text>
</comment>
<dbReference type="CDD" id="cd05778">
    <property type="entry name" value="DNA_polB_zeta_exo"/>
    <property type="match status" value="1"/>
</dbReference>
<dbReference type="EMBL" id="JBFXLS010000010">
    <property type="protein sequence ID" value="KAL2831181.1"/>
    <property type="molecule type" value="Genomic_DNA"/>
</dbReference>
<dbReference type="Pfam" id="PF24065">
    <property type="entry name" value="REV3_N"/>
    <property type="match status" value="1"/>
</dbReference>
<dbReference type="SMART" id="SM00486">
    <property type="entry name" value="POLBc"/>
    <property type="match status" value="1"/>
</dbReference>
<dbReference type="InterPro" id="IPR030559">
    <property type="entry name" value="PolZ_Rev3"/>
</dbReference>
<feature type="domain" description="DNA-directed DNA polymerase family B exonuclease" evidence="16">
    <location>
        <begin position="826"/>
        <end position="1029"/>
    </location>
</feature>
<keyword evidence="21" id="KW-1185">Reference proteome</keyword>
<dbReference type="Gene3D" id="1.10.132.60">
    <property type="entry name" value="DNA polymerase family B, C-terminal domain"/>
    <property type="match status" value="1"/>
</dbReference>
<dbReference type="InterPro" id="IPR006172">
    <property type="entry name" value="DNA-dir_DNA_pol_B"/>
</dbReference>
<gene>
    <name evidence="20" type="ORF">BDW59DRAFT_7993</name>
</gene>
<evidence type="ECO:0000259" key="17">
    <source>
        <dbReference type="Pfam" id="PF14260"/>
    </source>
</evidence>
<dbReference type="Proteomes" id="UP001610335">
    <property type="component" value="Unassembled WGS sequence"/>
</dbReference>
<dbReference type="Gene3D" id="3.90.1600.10">
    <property type="entry name" value="Palm domain of DNA polymerase"/>
    <property type="match status" value="1"/>
</dbReference>
<dbReference type="Pfam" id="PF00136">
    <property type="entry name" value="DNA_pol_B"/>
    <property type="match status" value="1"/>
</dbReference>
<feature type="compositionally biased region" description="Polar residues" evidence="14">
    <location>
        <begin position="525"/>
        <end position="550"/>
    </location>
</feature>
<evidence type="ECO:0000256" key="7">
    <source>
        <dbReference type="ARBA" id="ARBA00022833"/>
    </source>
</evidence>
<evidence type="ECO:0000256" key="6">
    <source>
        <dbReference type="ARBA" id="ARBA00022763"/>
    </source>
</evidence>
<evidence type="ECO:0000256" key="2">
    <source>
        <dbReference type="ARBA" id="ARBA00005755"/>
    </source>
</evidence>
<dbReference type="InterPro" id="IPR012337">
    <property type="entry name" value="RNaseH-like_sf"/>
</dbReference>
<keyword evidence="13" id="KW-0863">Zinc-finger</keyword>
<comment type="caution">
    <text evidence="20">The sequence shown here is derived from an EMBL/GenBank/DDBJ whole genome shotgun (WGS) entry which is preliminary data.</text>
</comment>
<evidence type="ECO:0000313" key="21">
    <source>
        <dbReference type="Proteomes" id="UP001610335"/>
    </source>
</evidence>
<dbReference type="PANTHER" id="PTHR45812">
    <property type="entry name" value="DNA POLYMERASE ZETA CATALYTIC SUBUNIT"/>
    <property type="match status" value="1"/>
</dbReference>
<protein>
    <recommendedName>
        <fullName evidence="13">DNA polymerase</fullName>
        <ecNumber evidence="13">2.7.7.7</ecNumber>
    </recommendedName>
</protein>
<name>A0ABR4ITT5_9EURO</name>
<dbReference type="InterPro" id="IPR042087">
    <property type="entry name" value="DNA_pol_B_thumb"/>
</dbReference>
<keyword evidence="13" id="KW-0539">Nucleus</keyword>
<evidence type="ECO:0000256" key="1">
    <source>
        <dbReference type="ARBA" id="ARBA00001966"/>
    </source>
</evidence>
<keyword evidence="6" id="KW-0227">DNA damage</keyword>
<feature type="domain" description="DNA-directed DNA polymerase family B multifunctional" evidence="15">
    <location>
        <begin position="1096"/>
        <end position="1542"/>
    </location>
</feature>
<evidence type="ECO:0000256" key="4">
    <source>
        <dbReference type="ARBA" id="ARBA00022695"/>
    </source>
</evidence>
<evidence type="ECO:0000256" key="12">
    <source>
        <dbReference type="ARBA" id="ARBA00049244"/>
    </source>
</evidence>
<dbReference type="SUPFAM" id="SSF56672">
    <property type="entry name" value="DNA/RNA polymerases"/>
    <property type="match status" value="1"/>
</dbReference>
<keyword evidence="13" id="KW-0004">4Fe-4S</keyword>
<dbReference type="InterPro" id="IPR043502">
    <property type="entry name" value="DNA/RNA_pol_sf"/>
</dbReference>
<dbReference type="Pfam" id="PF14260">
    <property type="entry name" value="zf-C4pol"/>
    <property type="match status" value="1"/>
</dbReference>
<evidence type="ECO:0000259" key="19">
    <source>
        <dbReference type="Pfam" id="PF24065"/>
    </source>
</evidence>
<evidence type="ECO:0000256" key="5">
    <source>
        <dbReference type="ARBA" id="ARBA00022723"/>
    </source>
</evidence>
<evidence type="ECO:0000259" key="18">
    <source>
        <dbReference type="Pfam" id="PF24055"/>
    </source>
</evidence>
<dbReference type="PANTHER" id="PTHR45812:SF1">
    <property type="entry name" value="DNA POLYMERASE ZETA CATALYTIC SUBUNIT"/>
    <property type="match status" value="1"/>
</dbReference>
<evidence type="ECO:0000256" key="10">
    <source>
        <dbReference type="ARBA" id="ARBA00023014"/>
    </source>
</evidence>
<evidence type="ECO:0000256" key="9">
    <source>
        <dbReference type="ARBA" id="ARBA00023004"/>
    </source>
</evidence>
<comment type="cofactor">
    <cofactor evidence="1 13">
        <name>[4Fe-4S] cluster</name>
        <dbReference type="ChEBI" id="CHEBI:49883"/>
    </cofactor>
</comment>
<dbReference type="Gene3D" id="3.30.420.10">
    <property type="entry name" value="Ribonuclease H-like superfamily/Ribonuclease H"/>
    <property type="match status" value="1"/>
</dbReference>
<dbReference type="InterPro" id="IPR056447">
    <property type="entry name" value="REV3_N"/>
</dbReference>
<keyword evidence="13" id="KW-0235">DNA replication</keyword>
<feature type="compositionally biased region" description="Polar residues" evidence="14">
    <location>
        <begin position="464"/>
        <end position="489"/>
    </location>
</feature>
<keyword evidence="4 13" id="KW-0548">Nucleotidyltransferase</keyword>
<dbReference type="Pfam" id="PF03104">
    <property type="entry name" value="DNA_pol_B_exo1"/>
    <property type="match status" value="1"/>
</dbReference>
<dbReference type="InterPro" id="IPR056435">
    <property type="entry name" value="DPOD/Z_N"/>
</dbReference>
<keyword evidence="10 13" id="KW-0411">Iron-sulfur</keyword>
<dbReference type="InterPro" id="IPR025687">
    <property type="entry name" value="Znf-C4pol"/>
</dbReference>
<proteinExistence type="inferred from homology"/>
<feature type="compositionally biased region" description="Low complexity" evidence="14">
    <location>
        <begin position="565"/>
        <end position="579"/>
    </location>
</feature>
<dbReference type="InterPro" id="IPR017964">
    <property type="entry name" value="DNA-dir_DNA_pol_B_CS"/>
</dbReference>
<dbReference type="Gene3D" id="1.10.287.690">
    <property type="entry name" value="Helix hairpin bin"/>
    <property type="match status" value="1"/>
</dbReference>
<evidence type="ECO:0000256" key="3">
    <source>
        <dbReference type="ARBA" id="ARBA00022679"/>
    </source>
</evidence>
<keyword evidence="9 13" id="KW-0408">Iron</keyword>
<sequence length="1692" mass="192724">MEPFQVRLNCVDHYQAKPSELDPPLSFRDGAPDKNYRPKVPVIRIFGTTETGQKICIHVHGAFPYLYVQYDGDLSPEAGSSRLFCPLPLPLAEVIIVRSATRSLHLSIDHALAVSYRRNAYDKKAAFVAHITLVKGIPFYGYHVGYRFFFKIYLLNPSYITRLADLLLQGAVMKRPIQPYESHLQYVPQWMCDYSLYGCASMKCSKVKFRSPIPEYLDLPDLAHRWHDRSIPHDWILDESVLPKQSHSPLEADVCVQDILNRLEISERPIHHDFSEFLMSVTSNERLVPSMAGLWQDEKRRRKKRLGAVDPDSSPFNDEDLVSFSVDPRKNPQGDWIHRDEFQHLARQIAAEERRQDSGQDATLQGLLRENPFEKNVKTALESVEDFFPGPDGFANLQLPYDGDVDRMEECAHDYVDENALQPAYSDADSQSDEDDMIDMFSNDEDDAGQINMMDDMLEDGHSDSSSQNPGHQPFTPSTNSHQSEQPNLSGFDEPGSVVNVDTWNAKRSNKPHLEVHNDGALGTGSKQNIATLFQTPDRPSSDRLQSSPVQFRRPSVETEPAMKSGISGSTTGHSSQSTVRPRGNGRNSILNFPIVKDPNDPMTILRFSQEVPSSKDLPELIGNRASNLGESESISQLVSSIGTDSGSSNIVVSEFASLLYDTFNIPPSTSLGCLRQPCPSPREVCQILHDYGQPTIVYQKAHYSKDSDVPDRPRDYAGREFRLEGTGIRHLPDFDPSCRSFAMLSEQNILPRERNDWQEADHHLRRTTSSRFWEFAPVPPSRSEVVAWFENQQRETETQSMKPKVRREEKEARAKVLSQIEGPTQNNDYGFKYSQSKSTSVEHQAQGMSTMSLEVHVNTRGVLSPNPEEDEISSFFWCISSEEEGLEENGSLLGAHVGVIFQGEGERPESKISKALRIDWEHEPTELDLINRLIDLVRLYDPDIITGYEVHNSSWGYVIERARKKYDFNLCDELSRVKSQAHGRFGKDADKWGFNHTSSIRVTGRHIINIWRAMRSEMNLLQYSMENVVFHLLHRRIPHYSFRDLTEWHQSDKPRDFMKVVNYFASRVQMNIEILDENELIPRTSEQARLLGIDFFSVFSRGSQFKVESLMFRIAKPENFMLVSPSRKQVGQQNALECLPLVMEPQSDFYTSPVIVLDFQSLYPSIMIAYNYCYSTFLGRVQPWRGRNKMGFMDYNRQPRFLELFKDQINIAPNGMIYAKPEVRKSLLAKMLAEILETRVMVKSGMKMDKDDRVLQRLLNNRQLALKLIANVTYGYTSASFSGRMPCSEIADSIVQSGRETLEKAISFIHSVERWGAEVVYGDTDSLFVHLKGRTRDEAFDIGEEIAQAVTNINPHPIKLKFEKVYHPCVLLAKKRYVGFKYEHRDQKEPEFDAKGIETVRRDGTPAEQKIEEKVLKLLFRTADLSQVKSYFQSQCTKIMQGRVSVQDFCFARAVKLGTYSERGTLPAGALISTKKMLEDPRAEPQYGERVPYVVVTGAPGSRLIDRCVPPQTLLQDAQLELDAEYYITKNLIPPLERIFNLVGANVRQWYDEMPKFHRIRRVEGANSIAGGKSSIRTLESYMKSSTCIVCKAKLYDAEIPLCSDCMQQSHVSLLDLVSRQRQAEQKVANLERICRSCMDVPFGDGVNCDSLDCPVFYARTRSVAHWRHTNAALGPVVELLQDNCGDGLEW</sequence>
<comment type="subcellular location">
    <subcellularLocation>
        <location evidence="13">Nucleus</location>
    </subcellularLocation>
</comment>
<dbReference type="PROSITE" id="PS00116">
    <property type="entry name" value="DNA_POLYMERASE_B"/>
    <property type="match status" value="1"/>
</dbReference>
<keyword evidence="13" id="KW-0238">DNA-binding</keyword>
<dbReference type="SUPFAM" id="SSF53098">
    <property type="entry name" value="Ribonuclease H-like"/>
    <property type="match status" value="1"/>
</dbReference>
<accession>A0ABR4ITT5</accession>
<reference evidence="20 21" key="1">
    <citation type="submission" date="2024-07" db="EMBL/GenBank/DDBJ databases">
        <title>Section-level genome sequencing and comparative genomics of Aspergillus sections Usti and Cavernicolus.</title>
        <authorList>
            <consortium name="Lawrence Berkeley National Laboratory"/>
            <person name="Nybo J.L."/>
            <person name="Vesth T.C."/>
            <person name="Theobald S."/>
            <person name="Frisvad J.C."/>
            <person name="Larsen T.O."/>
            <person name="Kjaerboelling I."/>
            <person name="Rothschild-Mancinelli K."/>
            <person name="Lyhne E.K."/>
            <person name="Kogle M.E."/>
            <person name="Barry K."/>
            <person name="Clum A."/>
            <person name="Na H."/>
            <person name="Ledsgaard L."/>
            <person name="Lin J."/>
            <person name="Lipzen A."/>
            <person name="Kuo A."/>
            <person name="Riley R."/>
            <person name="Mondo S."/>
            <person name="LaButti K."/>
            <person name="Haridas S."/>
            <person name="Pangalinan J."/>
            <person name="Salamov A.A."/>
            <person name="Simmons B.A."/>
            <person name="Magnuson J.K."/>
            <person name="Chen J."/>
            <person name="Drula E."/>
            <person name="Henrissat B."/>
            <person name="Wiebenga A."/>
            <person name="Lubbers R.J."/>
            <person name="Gomes A.C."/>
            <person name="Makela M.R."/>
            <person name="Stajich J."/>
            <person name="Grigoriev I.V."/>
            <person name="Mortensen U.H."/>
            <person name="De vries R.P."/>
            <person name="Baker S.E."/>
            <person name="Andersen M.R."/>
        </authorList>
    </citation>
    <scope>NUCLEOTIDE SEQUENCE [LARGE SCALE GENOMIC DNA]</scope>
    <source>
        <strain evidence="20 21">CBS 600.67</strain>
    </source>
</reference>
<dbReference type="PRINTS" id="PR00106">
    <property type="entry name" value="DNAPOLB"/>
</dbReference>
<feature type="domain" description="DNA polymerase zeta catalytic subunit N-terminal" evidence="19">
    <location>
        <begin position="4"/>
        <end position="60"/>
    </location>
</feature>
<evidence type="ECO:0000313" key="20">
    <source>
        <dbReference type="EMBL" id="KAL2831181.1"/>
    </source>
</evidence>
<evidence type="ECO:0000256" key="13">
    <source>
        <dbReference type="RuleBase" id="RU000442"/>
    </source>
</evidence>
<keyword evidence="5 13" id="KW-0479">Metal-binding</keyword>
<evidence type="ECO:0000256" key="11">
    <source>
        <dbReference type="ARBA" id="ARBA00023204"/>
    </source>
</evidence>
<evidence type="ECO:0000259" key="16">
    <source>
        <dbReference type="Pfam" id="PF03104"/>
    </source>
</evidence>
<dbReference type="CDD" id="cd05534">
    <property type="entry name" value="POLBc_zeta"/>
    <property type="match status" value="1"/>
</dbReference>
<keyword evidence="8 13" id="KW-0239">DNA-directed DNA polymerase</keyword>
<feature type="domain" description="C4-type zinc-finger of DNA polymerase delta" evidence="17">
    <location>
        <begin position="1589"/>
        <end position="1661"/>
    </location>
</feature>
<feature type="domain" description="DNA polymerase delta/zeta catalytic subunit N-terminal" evidence="18">
    <location>
        <begin position="61"/>
        <end position="160"/>
    </location>
</feature>
<dbReference type="InterPro" id="IPR006134">
    <property type="entry name" value="DNA-dir_DNA_pol_B_multi_dom"/>
</dbReference>
<evidence type="ECO:0000259" key="15">
    <source>
        <dbReference type="Pfam" id="PF00136"/>
    </source>
</evidence>
<organism evidence="20 21">
    <name type="scientific">Aspergillus cavernicola</name>
    <dbReference type="NCBI Taxonomy" id="176166"/>
    <lineage>
        <taxon>Eukaryota</taxon>
        <taxon>Fungi</taxon>
        <taxon>Dikarya</taxon>
        <taxon>Ascomycota</taxon>
        <taxon>Pezizomycotina</taxon>
        <taxon>Eurotiomycetes</taxon>
        <taxon>Eurotiomycetidae</taxon>
        <taxon>Eurotiales</taxon>
        <taxon>Aspergillaceae</taxon>
        <taxon>Aspergillus</taxon>
        <taxon>Aspergillus subgen. Nidulantes</taxon>
    </lineage>
</organism>
<dbReference type="Gene3D" id="3.30.342.10">
    <property type="entry name" value="DNA Polymerase, chain B, domain 1"/>
    <property type="match status" value="1"/>
</dbReference>
<dbReference type="Pfam" id="PF24055">
    <property type="entry name" value="POL3_N"/>
    <property type="match status" value="1"/>
</dbReference>
<dbReference type="EC" id="2.7.7.7" evidence="13"/>
<feature type="region of interest" description="Disordered" evidence="14">
    <location>
        <begin position="416"/>
        <end position="595"/>
    </location>
</feature>
<evidence type="ECO:0000256" key="14">
    <source>
        <dbReference type="SAM" id="MobiDB-lite"/>
    </source>
</evidence>
<keyword evidence="7 13" id="KW-0862">Zinc</keyword>
<comment type="catalytic activity">
    <reaction evidence="12 13">
        <text>DNA(n) + a 2'-deoxyribonucleoside 5'-triphosphate = DNA(n+1) + diphosphate</text>
        <dbReference type="Rhea" id="RHEA:22508"/>
        <dbReference type="Rhea" id="RHEA-COMP:17339"/>
        <dbReference type="Rhea" id="RHEA-COMP:17340"/>
        <dbReference type="ChEBI" id="CHEBI:33019"/>
        <dbReference type="ChEBI" id="CHEBI:61560"/>
        <dbReference type="ChEBI" id="CHEBI:173112"/>
        <dbReference type="EC" id="2.7.7.7"/>
    </reaction>
</comment>
<keyword evidence="3 13" id="KW-0808">Transferase</keyword>
<dbReference type="InterPro" id="IPR023211">
    <property type="entry name" value="DNA_pol_palm_dom_sf"/>
</dbReference>
<feature type="compositionally biased region" description="Acidic residues" evidence="14">
    <location>
        <begin position="430"/>
        <end position="448"/>
    </location>
</feature>
<dbReference type="InterPro" id="IPR036397">
    <property type="entry name" value="RNaseH_sf"/>
</dbReference>
<keyword evidence="11" id="KW-0234">DNA repair</keyword>
<evidence type="ECO:0000256" key="8">
    <source>
        <dbReference type="ARBA" id="ARBA00022932"/>
    </source>
</evidence>
<dbReference type="InterPro" id="IPR006133">
    <property type="entry name" value="DNA-dir_DNA_pol_B_exonuc"/>
</dbReference>